<organism evidence="1 2">
    <name type="scientific">Austropuccinia psidii MF-1</name>
    <dbReference type="NCBI Taxonomy" id="1389203"/>
    <lineage>
        <taxon>Eukaryota</taxon>
        <taxon>Fungi</taxon>
        <taxon>Dikarya</taxon>
        <taxon>Basidiomycota</taxon>
        <taxon>Pucciniomycotina</taxon>
        <taxon>Pucciniomycetes</taxon>
        <taxon>Pucciniales</taxon>
        <taxon>Sphaerophragmiaceae</taxon>
        <taxon>Austropuccinia</taxon>
    </lineage>
</organism>
<name>A0A9Q3PMK5_9BASI</name>
<evidence type="ECO:0000313" key="2">
    <source>
        <dbReference type="Proteomes" id="UP000765509"/>
    </source>
</evidence>
<dbReference type="OrthoDB" id="2123952at2759"/>
<protein>
    <submittedName>
        <fullName evidence="1">Uncharacterized protein</fullName>
    </submittedName>
</protein>
<accession>A0A9Q3PMK5</accession>
<reference evidence="1" key="1">
    <citation type="submission" date="2021-03" db="EMBL/GenBank/DDBJ databases">
        <title>Draft genome sequence of rust myrtle Austropuccinia psidii MF-1, a brazilian biotype.</title>
        <authorList>
            <person name="Quecine M.C."/>
            <person name="Pachon D.M.R."/>
            <person name="Bonatelli M.L."/>
            <person name="Correr F.H."/>
            <person name="Franceschini L.M."/>
            <person name="Leite T.F."/>
            <person name="Margarido G.R.A."/>
            <person name="Almeida C.A."/>
            <person name="Ferrarezi J.A."/>
            <person name="Labate C.A."/>
        </authorList>
    </citation>
    <scope>NUCLEOTIDE SEQUENCE</scope>
    <source>
        <strain evidence="1">MF-1</strain>
    </source>
</reference>
<comment type="caution">
    <text evidence="1">The sequence shown here is derived from an EMBL/GenBank/DDBJ whole genome shotgun (WGS) entry which is preliminary data.</text>
</comment>
<proteinExistence type="predicted"/>
<gene>
    <name evidence="1" type="ORF">O181_107138</name>
</gene>
<sequence>MTQLEITMVSSLSELLSHPAPIIRGKGFLELNLLLPGPPGVNSAILEKENCSQVNYSLPDNPRRLWSSIKKGGRFGLEAPFDAPPTSDATSGHSNLTGSRMRGVQQWNNTSISWANIGGFIHPQGNPIEVAPEVAILVTRKDEKPGKLKKNLVVQDEIDTDSEGSDDIYGEQLEITTLI</sequence>
<dbReference type="Proteomes" id="UP000765509">
    <property type="component" value="Unassembled WGS sequence"/>
</dbReference>
<keyword evidence="2" id="KW-1185">Reference proteome</keyword>
<dbReference type="EMBL" id="AVOT02080844">
    <property type="protein sequence ID" value="MBW0567423.1"/>
    <property type="molecule type" value="Genomic_DNA"/>
</dbReference>
<evidence type="ECO:0000313" key="1">
    <source>
        <dbReference type="EMBL" id="MBW0567423.1"/>
    </source>
</evidence>
<dbReference type="AlphaFoldDB" id="A0A9Q3PMK5"/>